<dbReference type="Gene3D" id="1.10.12.10">
    <property type="entry name" value="Lyase 2-enoyl-coa Hydratase, Chain A, domain 2"/>
    <property type="match status" value="1"/>
</dbReference>
<protein>
    <submittedName>
        <fullName evidence="3">Enoyl-CoA hydratase-related protein</fullName>
    </submittedName>
</protein>
<proteinExistence type="inferred from homology"/>
<dbReference type="RefSeq" id="WP_371754219.1">
    <property type="nucleotide sequence ID" value="NZ_JAYJLD010000013.1"/>
</dbReference>
<dbReference type="PANTHER" id="PTHR11941:SF54">
    <property type="entry name" value="ENOYL-COA HYDRATASE, MITOCHONDRIAL"/>
    <property type="match status" value="1"/>
</dbReference>
<dbReference type="InterPro" id="IPR029045">
    <property type="entry name" value="ClpP/crotonase-like_dom_sf"/>
</dbReference>
<sequence length="260" mass="27928">MSYDHLIVQQQGYVLTVVLNRPKALNALNRQLLSEFNQVLDQFEHDASIRLLVVTGAGEKAFCAGADIKELADLSALEMKEFLSHGQRVFRRLELIRKPSIAAVNGVAVGGGFELSLACSLRIASESASFGLPEARLGMIPGYGGTQRLPRIIGKGKALELMLSGKRISAEEAYRAGIVNAVAAVDLLDQTVRQWAESICANSPVSIRMILEAVDIGGSLAMDNALALETSLDALAAGSLDKREGFAAFLEKRSPNFEGK</sequence>
<dbReference type="SUPFAM" id="SSF52096">
    <property type="entry name" value="ClpP/crotonase"/>
    <property type="match status" value="1"/>
</dbReference>
<dbReference type="InterPro" id="IPR014748">
    <property type="entry name" value="Enoyl-CoA_hydra_C"/>
</dbReference>
<dbReference type="EMBL" id="JAYJLD010000013">
    <property type="protein sequence ID" value="MEB3102103.1"/>
    <property type="molecule type" value="Genomic_DNA"/>
</dbReference>
<name>A0ABU5ZHX2_9BACL</name>
<reference evidence="3" key="1">
    <citation type="submission" date="2023-12" db="EMBL/GenBank/DDBJ databases">
        <title>Fervidustalea candida gen. nov., sp. nov., a novel member of the family Paenibacillaceae isolated from a geothermal area.</title>
        <authorList>
            <person name="Li W.-J."/>
            <person name="Jiao J.-Y."/>
            <person name="Chen Y."/>
        </authorList>
    </citation>
    <scope>NUCLEOTIDE SEQUENCE</scope>
    <source>
        <strain evidence="3">SYSU GA230002</strain>
    </source>
</reference>
<dbReference type="PANTHER" id="PTHR11941">
    <property type="entry name" value="ENOYL-COA HYDRATASE-RELATED"/>
    <property type="match status" value="1"/>
</dbReference>
<keyword evidence="2" id="KW-0456">Lyase</keyword>
<dbReference type="InterPro" id="IPR001753">
    <property type="entry name" value="Enoyl-CoA_hydra/iso"/>
</dbReference>
<keyword evidence="4" id="KW-1185">Reference proteome</keyword>
<evidence type="ECO:0000313" key="4">
    <source>
        <dbReference type="Proteomes" id="UP001310386"/>
    </source>
</evidence>
<comment type="similarity">
    <text evidence="1">Belongs to the enoyl-CoA hydratase/isomerase family.</text>
</comment>
<accession>A0ABU5ZHX2</accession>
<dbReference type="Pfam" id="PF00378">
    <property type="entry name" value="ECH_1"/>
    <property type="match status" value="1"/>
</dbReference>
<dbReference type="CDD" id="cd06558">
    <property type="entry name" value="crotonase-like"/>
    <property type="match status" value="1"/>
</dbReference>
<evidence type="ECO:0000256" key="1">
    <source>
        <dbReference type="ARBA" id="ARBA00005254"/>
    </source>
</evidence>
<comment type="caution">
    <text evidence="3">The sequence shown here is derived from an EMBL/GenBank/DDBJ whole genome shotgun (WGS) entry which is preliminary data.</text>
</comment>
<dbReference type="Gene3D" id="3.90.226.10">
    <property type="entry name" value="2-enoyl-CoA Hydratase, Chain A, domain 1"/>
    <property type="match status" value="1"/>
</dbReference>
<gene>
    <name evidence="3" type="ORF">VF724_10550</name>
</gene>
<organism evidence="3 4">
    <name type="scientific">Ferviditalea candida</name>
    <dbReference type="NCBI Taxonomy" id="3108399"/>
    <lineage>
        <taxon>Bacteria</taxon>
        <taxon>Bacillati</taxon>
        <taxon>Bacillota</taxon>
        <taxon>Bacilli</taxon>
        <taxon>Bacillales</taxon>
        <taxon>Paenibacillaceae</taxon>
        <taxon>Ferviditalea</taxon>
    </lineage>
</organism>
<evidence type="ECO:0000256" key="2">
    <source>
        <dbReference type="ARBA" id="ARBA00023239"/>
    </source>
</evidence>
<dbReference type="Proteomes" id="UP001310386">
    <property type="component" value="Unassembled WGS sequence"/>
</dbReference>
<evidence type="ECO:0000313" key="3">
    <source>
        <dbReference type="EMBL" id="MEB3102103.1"/>
    </source>
</evidence>